<dbReference type="Proteomes" id="UP000201838">
    <property type="component" value="Unassembled WGS sequence"/>
</dbReference>
<reference evidence="3" key="1">
    <citation type="submission" date="2017-05" db="EMBL/GenBank/DDBJ databases">
        <authorList>
            <person name="Rodrigo-Torres L."/>
            <person name="Arahal R. D."/>
            <person name="Lucena T."/>
        </authorList>
    </citation>
    <scope>NUCLEOTIDE SEQUENCE [LARGE SCALE GENOMIC DNA]</scope>
    <source>
        <strain evidence="3">CECT 8489</strain>
    </source>
</reference>
<dbReference type="EMBL" id="FXXQ01000012">
    <property type="protein sequence ID" value="SMX25162.1"/>
    <property type="molecule type" value="Genomic_DNA"/>
</dbReference>
<feature type="domain" description="DUF6473" evidence="1">
    <location>
        <begin position="1"/>
        <end position="272"/>
    </location>
</feature>
<dbReference type="Pfam" id="PF20078">
    <property type="entry name" value="DUF6473"/>
    <property type="match status" value="1"/>
</dbReference>
<evidence type="ECO:0000259" key="1">
    <source>
        <dbReference type="Pfam" id="PF20078"/>
    </source>
</evidence>
<gene>
    <name evidence="2" type="ORF">BOA8489_03297</name>
</gene>
<dbReference type="AlphaFoldDB" id="A0A238J4L7"/>
<proteinExistence type="predicted"/>
<protein>
    <recommendedName>
        <fullName evidence="1">DUF6473 domain-containing protein</fullName>
    </recommendedName>
</protein>
<dbReference type="RefSeq" id="WP_093975360.1">
    <property type="nucleotide sequence ID" value="NZ_FXXQ01000012.1"/>
</dbReference>
<keyword evidence="3" id="KW-1185">Reference proteome</keyword>
<evidence type="ECO:0000313" key="3">
    <source>
        <dbReference type="Proteomes" id="UP000201838"/>
    </source>
</evidence>
<sequence>MTRFEKPDSALDYDLCRYGASRVKFRGPKRPLDGEYVAAIGGSQTYGRYVEVPFVDALEAQIGEPVVNLGGMQAGLTLIADDPDILRVAKKARLTVLQVLGAQNMSNRFYSVHPRRNDRFVSASASLQGAFPTIDFTEFHFTGHLLKALTDSGQSALTPVIAELKTAWVSRMEMILRAIPGETVLLWMADRRPEDPSQLGNPLDPHYVDREMLEKVSHRTAGIVEVVADDIARSEGLQGKVCLEHETQAAEAMPGPLYHSQVATALASVIRQPGNARRADISRRVS</sequence>
<dbReference type="InterPro" id="IPR045524">
    <property type="entry name" value="DUF6473"/>
</dbReference>
<accession>A0A238J4L7</accession>
<name>A0A238J4L7_9RHOB</name>
<organism evidence="2 3">
    <name type="scientific">Boseongicola aestuarii</name>
    <dbReference type="NCBI Taxonomy" id="1470561"/>
    <lineage>
        <taxon>Bacteria</taxon>
        <taxon>Pseudomonadati</taxon>
        <taxon>Pseudomonadota</taxon>
        <taxon>Alphaproteobacteria</taxon>
        <taxon>Rhodobacterales</taxon>
        <taxon>Paracoccaceae</taxon>
        <taxon>Boseongicola</taxon>
    </lineage>
</organism>
<evidence type="ECO:0000313" key="2">
    <source>
        <dbReference type="EMBL" id="SMX25162.1"/>
    </source>
</evidence>
<dbReference type="OrthoDB" id="7838347at2"/>